<dbReference type="PANTHER" id="PTHR22146">
    <property type="entry name" value="CAT EYE SYNDROME CRITICAL REGION PROTEIN 6"/>
    <property type="match status" value="1"/>
</dbReference>
<proteinExistence type="predicted"/>
<dbReference type="Proteomes" id="UP000694846">
    <property type="component" value="Unplaced"/>
</dbReference>
<evidence type="ECO:0000313" key="2">
    <source>
        <dbReference type="RefSeq" id="XP_025414694.1"/>
    </source>
</evidence>
<accession>A0A8B8FUQ3</accession>
<dbReference type="GeneID" id="112686560"/>
<reference evidence="2" key="1">
    <citation type="submission" date="2025-08" db="UniProtKB">
        <authorList>
            <consortium name="RefSeq"/>
        </authorList>
    </citation>
    <scope>IDENTIFICATION</scope>
    <source>
        <tissue evidence="2">Whole body</tissue>
    </source>
</reference>
<keyword evidence="1" id="KW-1185">Reference proteome</keyword>
<dbReference type="OrthoDB" id="6591412at2759"/>
<dbReference type="RefSeq" id="XP_025414694.1">
    <property type="nucleotide sequence ID" value="XM_025558909.1"/>
</dbReference>
<name>A0A8B8FUQ3_9HEMI</name>
<evidence type="ECO:0000313" key="1">
    <source>
        <dbReference type="Proteomes" id="UP000694846"/>
    </source>
</evidence>
<protein>
    <submittedName>
        <fullName evidence="2">UPF0605 protein CG18335-like</fullName>
    </submittedName>
</protein>
<sequence length="178" mass="19877">MEKKNTCLCPDCKPLNTEENGNEIIKTNEDDTTNTHTRPSKEIPGGLQKVNEMYAYKIPTRPVPPHFMEMENTDKYLKKGYTGHIPCLNNFHGATNSSITNEALKLFTSRYEKEKANLKLPTIAGTLAPKPKMVSRRLPYEAGIIKNYAGHIPGSMFNVGETFSVGSKSTRIILGMNN</sequence>
<dbReference type="PANTHER" id="PTHR22146:SF8">
    <property type="entry name" value="PROTEIN FAM166B"/>
    <property type="match status" value="1"/>
</dbReference>
<dbReference type="AlphaFoldDB" id="A0A8B8FUQ3"/>
<gene>
    <name evidence="2" type="primary">LOC112686560</name>
</gene>
<organism evidence="1 2">
    <name type="scientific">Sipha flava</name>
    <name type="common">yellow sugarcane aphid</name>
    <dbReference type="NCBI Taxonomy" id="143950"/>
    <lineage>
        <taxon>Eukaryota</taxon>
        <taxon>Metazoa</taxon>
        <taxon>Ecdysozoa</taxon>
        <taxon>Arthropoda</taxon>
        <taxon>Hexapoda</taxon>
        <taxon>Insecta</taxon>
        <taxon>Pterygota</taxon>
        <taxon>Neoptera</taxon>
        <taxon>Paraneoptera</taxon>
        <taxon>Hemiptera</taxon>
        <taxon>Sternorrhyncha</taxon>
        <taxon>Aphidomorpha</taxon>
        <taxon>Aphidoidea</taxon>
        <taxon>Aphididae</taxon>
        <taxon>Sipha</taxon>
    </lineage>
</organism>